<dbReference type="Proteomes" id="UP000225706">
    <property type="component" value="Unassembled WGS sequence"/>
</dbReference>
<dbReference type="AlphaFoldDB" id="A0A2B4R9V3"/>
<sequence>MEGGCVILSFRVIGLVLLLCLVRTSRKDNQDYSFINEYFGLRFSHSTSVKVANWDSRLCTKWRAHVNVTIRVKRANVTTAYYANSTSTFRPVIQLLHDVELNPGPANSSIRNKFEKSNGNVKIAHLKVRSLKCREHFVPVKEAVLENKFDIFTISETWLNSSVTDLEIEIPGYVTYRIDRQAKIGGGVCAYVSRNYRTDNDVSLAPWSIVDVFDDVEDKLYALDSLFTEILDRHAPVKTFKARCKPNPCVTDNIRGLMKTRDDWRKKAKKTNDPLCWTAYRYFRQEVKREIRIAEQEFVAEQIQRNPNNTNNIWKAIRQCIPSKSTSQRTYSKSEKAVADEFNQFFVSVGQSTVDKITSLANECNLTLNQNYFVPRQYALSDQFTLSTIDYKQIERIIAAMPSNKAPGIDKIPIRVIKDCLNPIVHPITSIVNASFQNCVFPSKWKTAVVTPIPKEGDQEQANNNRPISLIPVLSKDYVYNIVAEKPPWGKSIKLNKSGKVVLLLDSKPITVFCHMGDFGCGDGGWTPVMKIDGHKV</sequence>
<dbReference type="Gene3D" id="3.60.10.10">
    <property type="entry name" value="Endonuclease/exonuclease/phosphatase"/>
    <property type="match status" value="1"/>
</dbReference>
<dbReference type="InterPro" id="IPR036691">
    <property type="entry name" value="Endo/exonu/phosph_ase_sf"/>
</dbReference>
<evidence type="ECO:0000313" key="2">
    <source>
        <dbReference type="EMBL" id="PFX13589.1"/>
    </source>
</evidence>
<evidence type="ECO:0000256" key="1">
    <source>
        <dbReference type="SAM" id="SignalP"/>
    </source>
</evidence>
<dbReference type="OrthoDB" id="5975154at2759"/>
<protein>
    <recommendedName>
        <fullName evidence="4">Endonuclease/exonuclease/phosphatase domain-containing protein</fullName>
    </recommendedName>
</protein>
<dbReference type="PANTHER" id="PTHR47510:SF3">
    <property type="entry name" value="ENDO_EXONUCLEASE_PHOSPHATASE DOMAIN-CONTAINING PROTEIN"/>
    <property type="match status" value="1"/>
</dbReference>
<feature type="signal peptide" evidence="1">
    <location>
        <begin position="1"/>
        <end position="26"/>
    </location>
</feature>
<feature type="chain" id="PRO_5012089400" description="Endonuclease/exonuclease/phosphatase domain-containing protein" evidence="1">
    <location>
        <begin position="27"/>
        <end position="537"/>
    </location>
</feature>
<gene>
    <name evidence="2" type="ORF">AWC38_SpisGene22315</name>
</gene>
<organism evidence="2 3">
    <name type="scientific">Stylophora pistillata</name>
    <name type="common">Smooth cauliflower coral</name>
    <dbReference type="NCBI Taxonomy" id="50429"/>
    <lineage>
        <taxon>Eukaryota</taxon>
        <taxon>Metazoa</taxon>
        <taxon>Cnidaria</taxon>
        <taxon>Anthozoa</taxon>
        <taxon>Hexacorallia</taxon>
        <taxon>Scleractinia</taxon>
        <taxon>Astrocoeniina</taxon>
        <taxon>Pocilloporidae</taxon>
        <taxon>Stylophora</taxon>
    </lineage>
</organism>
<reference evidence="3" key="1">
    <citation type="journal article" date="2017" name="bioRxiv">
        <title>Comparative analysis of the genomes of Stylophora pistillata and Acropora digitifera provides evidence for extensive differences between species of corals.</title>
        <authorList>
            <person name="Voolstra C.R."/>
            <person name="Li Y."/>
            <person name="Liew Y.J."/>
            <person name="Baumgarten S."/>
            <person name="Zoccola D."/>
            <person name="Flot J.-F."/>
            <person name="Tambutte S."/>
            <person name="Allemand D."/>
            <person name="Aranda M."/>
        </authorList>
    </citation>
    <scope>NUCLEOTIDE SEQUENCE [LARGE SCALE GENOMIC DNA]</scope>
</reference>
<keyword evidence="3" id="KW-1185">Reference proteome</keyword>
<comment type="caution">
    <text evidence="2">The sequence shown here is derived from an EMBL/GenBank/DDBJ whole genome shotgun (WGS) entry which is preliminary data.</text>
</comment>
<dbReference type="PANTHER" id="PTHR47510">
    <property type="entry name" value="REVERSE TRANSCRIPTASE DOMAIN-CONTAINING PROTEIN"/>
    <property type="match status" value="1"/>
</dbReference>
<accession>A0A2B4R9V3</accession>
<proteinExistence type="predicted"/>
<name>A0A2B4R9V3_STYPI</name>
<evidence type="ECO:0000313" key="3">
    <source>
        <dbReference type="Proteomes" id="UP000225706"/>
    </source>
</evidence>
<keyword evidence="1" id="KW-0732">Signal</keyword>
<dbReference type="EMBL" id="LSMT01000938">
    <property type="protein sequence ID" value="PFX13589.1"/>
    <property type="molecule type" value="Genomic_DNA"/>
</dbReference>
<evidence type="ECO:0008006" key="4">
    <source>
        <dbReference type="Google" id="ProtNLM"/>
    </source>
</evidence>